<dbReference type="AlphaFoldDB" id="A0A4C1ZSA0"/>
<dbReference type="Proteomes" id="UP000299102">
    <property type="component" value="Unassembled WGS sequence"/>
</dbReference>
<proteinExistence type="predicted"/>
<gene>
    <name evidence="1" type="ORF">EVAR_65758_1</name>
</gene>
<name>A0A4C1ZSA0_EUMVA</name>
<dbReference type="OrthoDB" id="425681at2759"/>
<accession>A0A4C1ZSA0</accession>
<protein>
    <submittedName>
        <fullName evidence="1">Uncharacterized protein</fullName>
    </submittedName>
</protein>
<comment type="caution">
    <text evidence="1">The sequence shown here is derived from an EMBL/GenBank/DDBJ whole genome shotgun (WGS) entry which is preliminary data.</text>
</comment>
<keyword evidence="2" id="KW-1185">Reference proteome</keyword>
<dbReference type="EMBL" id="BGZK01002039">
    <property type="protein sequence ID" value="GBP89869.1"/>
    <property type="molecule type" value="Genomic_DNA"/>
</dbReference>
<organism evidence="1 2">
    <name type="scientific">Eumeta variegata</name>
    <name type="common">Bagworm moth</name>
    <name type="synonym">Eumeta japonica</name>
    <dbReference type="NCBI Taxonomy" id="151549"/>
    <lineage>
        <taxon>Eukaryota</taxon>
        <taxon>Metazoa</taxon>
        <taxon>Ecdysozoa</taxon>
        <taxon>Arthropoda</taxon>
        <taxon>Hexapoda</taxon>
        <taxon>Insecta</taxon>
        <taxon>Pterygota</taxon>
        <taxon>Neoptera</taxon>
        <taxon>Endopterygota</taxon>
        <taxon>Lepidoptera</taxon>
        <taxon>Glossata</taxon>
        <taxon>Ditrysia</taxon>
        <taxon>Tineoidea</taxon>
        <taxon>Psychidae</taxon>
        <taxon>Oiketicinae</taxon>
        <taxon>Eumeta</taxon>
    </lineage>
</organism>
<sequence length="86" mass="9965">MRSLRTMCGVSRKGRCRNSDVRERCGLKEGVVTRVERAVDDKNLFSWSEKHRLIDFQSSDRFEIQSDDVKRIIAYEPPNSTTTNSV</sequence>
<evidence type="ECO:0000313" key="1">
    <source>
        <dbReference type="EMBL" id="GBP89869.1"/>
    </source>
</evidence>
<reference evidence="1 2" key="1">
    <citation type="journal article" date="2019" name="Commun. Biol.">
        <title>The bagworm genome reveals a unique fibroin gene that provides high tensile strength.</title>
        <authorList>
            <person name="Kono N."/>
            <person name="Nakamura H."/>
            <person name="Ohtoshi R."/>
            <person name="Tomita M."/>
            <person name="Numata K."/>
            <person name="Arakawa K."/>
        </authorList>
    </citation>
    <scope>NUCLEOTIDE SEQUENCE [LARGE SCALE GENOMIC DNA]</scope>
</reference>
<evidence type="ECO:0000313" key="2">
    <source>
        <dbReference type="Proteomes" id="UP000299102"/>
    </source>
</evidence>